<dbReference type="Gene3D" id="2.60.120.290">
    <property type="entry name" value="Spermadhesin, CUB domain"/>
    <property type="match status" value="1"/>
</dbReference>
<comment type="caution">
    <text evidence="7">The sequence shown here is derived from an EMBL/GenBank/DDBJ whole genome shotgun (WGS) entry which is preliminary data.</text>
</comment>
<dbReference type="PROSITE" id="PS01180">
    <property type="entry name" value="CUB"/>
    <property type="match status" value="1"/>
</dbReference>
<evidence type="ECO:0000313" key="8">
    <source>
        <dbReference type="Proteomes" id="UP001591681"/>
    </source>
</evidence>
<feature type="compositionally biased region" description="Polar residues" evidence="3">
    <location>
        <begin position="618"/>
        <end position="627"/>
    </location>
</feature>
<keyword evidence="8" id="KW-1185">Reference proteome</keyword>
<feature type="transmembrane region" description="Helical" evidence="4">
    <location>
        <begin position="329"/>
        <end position="350"/>
    </location>
</feature>
<protein>
    <recommendedName>
        <fullName evidence="6">CUB domain-containing protein</fullName>
    </recommendedName>
</protein>
<feature type="region of interest" description="Disordered" evidence="3">
    <location>
        <begin position="543"/>
        <end position="666"/>
    </location>
</feature>
<dbReference type="SUPFAM" id="SSF49854">
    <property type="entry name" value="Spermadhesin, CUB domain"/>
    <property type="match status" value="1"/>
</dbReference>
<dbReference type="Proteomes" id="UP001591681">
    <property type="component" value="Unassembled WGS sequence"/>
</dbReference>
<accession>A0ABD1JZE5</accession>
<dbReference type="InterPro" id="IPR035914">
    <property type="entry name" value="Sperma_CUB_dom_sf"/>
</dbReference>
<feature type="compositionally biased region" description="Polar residues" evidence="3">
    <location>
        <begin position="562"/>
        <end position="602"/>
    </location>
</feature>
<feature type="chain" id="PRO_5044863070" description="CUB domain-containing protein" evidence="5">
    <location>
        <begin position="26"/>
        <end position="769"/>
    </location>
</feature>
<dbReference type="PROSITE" id="PS51257">
    <property type="entry name" value="PROKAR_LIPOPROTEIN"/>
    <property type="match status" value="1"/>
</dbReference>
<gene>
    <name evidence="7" type="ORF">ACEWY4_012011</name>
</gene>
<evidence type="ECO:0000259" key="6">
    <source>
        <dbReference type="PROSITE" id="PS01180"/>
    </source>
</evidence>
<dbReference type="PANTHER" id="PTHR24255">
    <property type="entry name" value="COMPLEMENT COMPONENT 1, S SUBCOMPONENT-RELATED"/>
    <property type="match status" value="1"/>
</dbReference>
<dbReference type="SMART" id="SM00042">
    <property type="entry name" value="CUB"/>
    <property type="match status" value="1"/>
</dbReference>
<evidence type="ECO:0000256" key="4">
    <source>
        <dbReference type="SAM" id="Phobius"/>
    </source>
</evidence>
<evidence type="ECO:0000256" key="3">
    <source>
        <dbReference type="SAM" id="MobiDB-lite"/>
    </source>
</evidence>
<keyword evidence="5" id="KW-0732">Signal</keyword>
<comment type="caution">
    <text evidence="2">Lacks conserved residue(s) required for the propagation of feature annotation.</text>
</comment>
<evidence type="ECO:0000256" key="1">
    <source>
        <dbReference type="ARBA" id="ARBA00023157"/>
    </source>
</evidence>
<keyword evidence="4" id="KW-1133">Transmembrane helix</keyword>
<keyword evidence="1" id="KW-1015">Disulfide bond</keyword>
<feature type="signal peptide" evidence="5">
    <location>
        <begin position="1"/>
        <end position="25"/>
    </location>
</feature>
<feature type="compositionally biased region" description="Polar residues" evidence="3">
    <location>
        <begin position="474"/>
        <end position="487"/>
    </location>
</feature>
<feature type="compositionally biased region" description="Low complexity" evidence="3">
    <location>
        <begin position="642"/>
        <end position="655"/>
    </location>
</feature>
<feature type="domain" description="CUB" evidence="6">
    <location>
        <begin position="32"/>
        <end position="115"/>
    </location>
</feature>
<sequence>MGLNVLKRTSIFMVSFLFWITGCAPQKVYFDCGAKVDVVDAQGLILSPGFPYNYSSGTHCVWQFFVPVGHQLIMEMFDFDVFENHSNQARFAAMSEGDLDDEEIMDDSAVYSTVGSEVEDAVSQPKDLVTLTQGGSTIKGPQSSVKDEVNPVVVQEQSTKMELANSAKWSSSLPPIAPSLQAIMHQAQGMEPQGDKALNAISPQGLRAETGLEAAELTNDPTSPPPFPTDTESVSPEMQQSQLDACPHDVLYISDLITFSSRFCGDNRPTSSQLVFGSSDEMVEVIMELITTTHWGRGFALLFHYRNHTDAMADQRSLTPTSGKMDAQLAIVSGVAFFAVALSCVLFLIFRPKLCAKGASASPSSNPEVPQLVQSPGVDISELQLVPPNQPGQQAVPKNANNNRSQSLSLLNTGLSFTAGGEVSTNPEQDISSGGLTELELGTDEVFVISSGPSPSRLPFCPHTRERFLRHSDTGPSQVNDWPSSEPSALPTAAPAGTTESSSSTRPRAWSVRTFQDFLPPLPQLHKKWCSWNSTSPFTKLVDNAPSSSVDGQPDGKRKVFSDTQLGDKGNTSQSDSSMSNASYPLAQSAQRQRRLNSASNLRRTRFAAPCFGLLSGSPESSRSPPASHQGPDAHSDGCSPGQQQQQQSGEGQAGRVRDFAGGGGGDDHVNVPVFAICEEEDRQPLVQAEHLSQATVVRNGLSQGKRLADGGALNGSVLSRGKCEWRPWANNSTGEAGLLPSDSTTAAAESVLMSNSLSGQIQLSSLSQ</sequence>
<evidence type="ECO:0000256" key="2">
    <source>
        <dbReference type="PROSITE-ProRule" id="PRU00059"/>
    </source>
</evidence>
<evidence type="ECO:0000313" key="7">
    <source>
        <dbReference type="EMBL" id="KAL2092213.1"/>
    </source>
</evidence>
<dbReference type="EMBL" id="JBHFQA010000010">
    <property type="protein sequence ID" value="KAL2092213.1"/>
    <property type="molecule type" value="Genomic_DNA"/>
</dbReference>
<name>A0ABD1JZE5_9TELE</name>
<dbReference type="InterPro" id="IPR000859">
    <property type="entry name" value="CUB_dom"/>
</dbReference>
<keyword evidence="4" id="KW-0472">Membrane</keyword>
<keyword evidence="4" id="KW-0812">Transmembrane</keyword>
<dbReference type="PANTHER" id="PTHR24255:SF31">
    <property type="entry name" value="CUBILIN-LIKE PROTEIN"/>
    <property type="match status" value="1"/>
</dbReference>
<dbReference type="Pfam" id="PF00431">
    <property type="entry name" value="CUB"/>
    <property type="match status" value="1"/>
</dbReference>
<dbReference type="CDD" id="cd00041">
    <property type="entry name" value="CUB"/>
    <property type="match status" value="1"/>
</dbReference>
<reference evidence="7 8" key="1">
    <citation type="submission" date="2024-09" db="EMBL/GenBank/DDBJ databases">
        <title>A chromosome-level genome assembly of Gray's grenadier anchovy, Coilia grayii.</title>
        <authorList>
            <person name="Fu Z."/>
        </authorList>
    </citation>
    <scope>NUCLEOTIDE SEQUENCE [LARGE SCALE GENOMIC DNA]</scope>
    <source>
        <strain evidence="7">G4</strain>
        <tissue evidence="7">Muscle</tissue>
    </source>
</reference>
<dbReference type="AlphaFoldDB" id="A0ABD1JZE5"/>
<proteinExistence type="predicted"/>
<organism evidence="7 8">
    <name type="scientific">Coilia grayii</name>
    <name type="common">Gray's grenadier anchovy</name>
    <dbReference type="NCBI Taxonomy" id="363190"/>
    <lineage>
        <taxon>Eukaryota</taxon>
        <taxon>Metazoa</taxon>
        <taxon>Chordata</taxon>
        <taxon>Craniata</taxon>
        <taxon>Vertebrata</taxon>
        <taxon>Euteleostomi</taxon>
        <taxon>Actinopterygii</taxon>
        <taxon>Neopterygii</taxon>
        <taxon>Teleostei</taxon>
        <taxon>Clupei</taxon>
        <taxon>Clupeiformes</taxon>
        <taxon>Clupeoidei</taxon>
        <taxon>Engraulidae</taxon>
        <taxon>Coilinae</taxon>
        <taxon>Coilia</taxon>
    </lineage>
</organism>
<feature type="region of interest" description="Disordered" evidence="3">
    <location>
        <begin position="470"/>
        <end position="508"/>
    </location>
</feature>
<evidence type="ECO:0000256" key="5">
    <source>
        <dbReference type="SAM" id="SignalP"/>
    </source>
</evidence>